<evidence type="ECO:0000313" key="3">
    <source>
        <dbReference type="Proteomes" id="UP001596410"/>
    </source>
</evidence>
<name>A0ABW2EM09_9BACI</name>
<dbReference type="Gene3D" id="3.40.50.1820">
    <property type="entry name" value="alpha/beta hydrolase"/>
    <property type="match status" value="1"/>
</dbReference>
<protein>
    <submittedName>
        <fullName evidence="2">Acetylxylan esterase</fullName>
    </submittedName>
</protein>
<proteinExistence type="predicted"/>
<dbReference type="SUPFAM" id="SSF53474">
    <property type="entry name" value="alpha/beta-Hydrolases"/>
    <property type="match status" value="1"/>
</dbReference>
<dbReference type="PANTHER" id="PTHR40111:SF1">
    <property type="entry name" value="CEPHALOSPORIN-C DEACETYLASE"/>
    <property type="match status" value="1"/>
</dbReference>
<dbReference type="Proteomes" id="UP001596410">
    <property type="component" value="Unassembled WGS sequence"/>
</dbReference>
<gene>
    <name evidence="2" type="ORF">ACFQIC_16205</name>
</gene>
<reference evidence="3" key="1">
    <citation type="journal article" date="2019" name="Int. J. Syst. Evol. Microbiol.">
        <title>The Global Catalogue of Microorganisms (GCM) 10K type strain sequencing project: providing services to taxonomists for standard genome sequencing and annotation.</title>
        <authorList>
            <consortium name="The Broad Institute Genomics Platform"/>
            <consortium name="The Broad Institute Genome Sequencing Center for Infectious Disease"/>
            <person name="Wu L."/>
            <person name="Ma J."/>
        </authorList>
    </citation>
    <scope>NUCLEOTIDE SEQUENCE [LARGE SCALE GENOMIC DNA]</scope>
    <source>
        <strain evidence="3">CGMCC 4.1621</strain>
    </source>
</reference>
<organism evidence="2 3">
    <name type="scientific">Halobacillus seohaensis</name>
    <dbReference type="NCBI Taxonomy" id="447421"/>
    <lineage>
        <taxon>Bacteria</taxon>
        <taxon>Bacillati</taxon>
        <taxon>Bacillota</taxon>
        <taxon>Bacilli</taxon>
        <taxon>Bacillales</taxon>
        <taxon>Bacillaceae</taxon>
        <taxon>Halobacillus</taxon>
    </lineage>
</organism>
<evidence type="ECO:0000259" key="1">
    <source>
        <dbReference type="Pfam" id="PF05448"/>
    </source>
</evidence>
<keyword evidence="3" id="KW-1185">Reference proteome</keyword>
<accession>A0ABW2EM09</accession>
<sequence length="319" mass="36460">MFNDMSLTELKLYKGKSPRPEDFNDYWETALKELDQQSLEYELIPADFNNKLADCYHLYFTGVGGARIHCKLAQPKEVQEQGAGLVMFHGYKGNSGDWFDKIAYAAQGITVLAMDCRGQGGLSEDNLSVQGSTVRGHIIRGIDDPSEHNLYYRNVFLDTVHTARILMSMDHVDPNRVGAYGISQGGALAVVCSALEPKLKELVAVYPFLSDYKRAWEHNINASAYEEIVYYFRFFDPTHEKEEAFFNRLGYIDIQHFAERIKARVLWVTGLADEVCPPSTQFAAFNKIAAEKELKIYYEYGHERLPKLQDHVFQKMLQL</sequence>
<dbReference type="InterPro" id="IPR039069">
    <property type="entry name" value="CE7"/>
</dbReference>
<dbReference type="InterPro" id="IPR029058">
    <property type="entry name" value="AB_hydrolase_fold"/>
</dbReference>
<dbReference type="EMBL" id="JBHSZV010000047">
    <property type="protein sequence ID" value="MFC7063357.1"/>
    <property type="molecule type" value="Genomic_DNA"/>
</dbReference>
<feature type="domain" description="Acetyl xylan esterase" evidence="1">
    <location>
        <begin position="3"/>
        <end position="312"/>
    </location>
</feature>
<dbReference type="RefSeq" id="WP_204708482.1">
    <property type="nucleotide sequence ID" value="NZ_JBHSZV010000047.1"/>
</dbReference>
<dbReference type="Pfam" id="PF05448">
    <property type="entry name" value="AXE1"/>
    <property type="match status" value="1"/>
</dbReference>
<dbReference type="InterPro" id="IPR008391">
    <property type="entry name" value="AXE1_dom"/>
</dbReference>
<dbReference type="PANTHER" id="PTHR40111">
    <property type="entry name" value="CEPHALOSPORIN-C DEACETYLASE"/>
    <property type="match status" value="1"/>
</dbReference>
<comment type="caution">
    <text evidence="2">The sequence shown here is derived from an EMBL/GenBank/DDBJ whole genome shotgun (WGS) entry which is preliminary data.</text>
</comment>
<evidence type="ECO:0000313" key="2">
    <source>
        <dbReference type="EMBL" id="MFC7063357.1"/>
    </source>
</evidence>